<name>A0A128FK20_9GAMM</name>
<dbReference type="AlphaFoldDB" id="A0A128FK20"/>
<dbReference type="PANTHER" id="PTHR39166:SF1">
    <property type="entry name" value="BLL1166 PROTEIN"/>
    <property type="match status" value="1"/>
</dbReference>
<gene>
    <name evidence="1" type="ORF">GMA8713_04961</name>
</gene>
<dbReference type="Pfam" id="PF06042">
    <property type="entry name" value="NTP_transf_6"/>
    <property type="match status" value="1"/>
</dbReference>
<sequence length="181" mass="21218">MQTIIEWVQGDPLRMQALYATRSLKLPQCYIAAGFIRNLVWDRLHHKENATPLNDVDVIYFKADETDIKAHLTYELHLNTIMPSLNWQVRNQAQMHQRNNDEPYLDILDAMSFWPEKETAVAIRLGDDNMLECISPFGFESLFALKITPNPKRDAAIFHQRIKSKKWLLHWPKLTVEKNFG</sequence>
<dbReference type="Proteomes" id="UP000073601">
    <property type="component" value="Unassembled WGS sequence"/>
</dbReference>
<reference evidence="2" key="1">
    <citation type="submission" date="2016-02" db="EMBL/GenBank/DDBJ databases">
        <authorList>
            <person name="Rodrigo-Torres Lidia"/>
            <person name="Arahal R.David."/>
        </authorList>
    </citation>
    <scope>NUCLEOTIDE SEQUENCE [LARGE SCALE GENOMIC DNA]</scope>
    <source>
        <strain evidence="2">CECT 8713</strain>
    </source>
</reference>
<evidence type="ECO:0000313" key="2">
    <source>
        <dbReference type="Proteomes" id="UP000073601"/>
    </source>
</evidence>
<evidence type="ECO:0008006" key="3">
    <source>
        <dbReference type="Google" id="ProtNLM"/>
    </source>
</evidence>
<keyword evidence="2" id="KW-1185">Reference proteome</keyword>
<dbReference type="EMBL" id="FIZY01000095">
    <property type="protein sequence ID" value="CZF86920.1"/>
    <property type="molecule type" value="Genomic_DNA"/>
</dbReference>
<dbReference type="RefSeq" id="WP_062715177.1">
    <property type="nucleotide sequence ID" value="NZ_CAWRCI010000095.1"/>
</dbReference>
<evidence type="ECO:0000313" key="1">
    <source>
        <dbReference type="EMBL" id="CZF86920.1"/>
    </source>
</evidence>
<dbReference type="PANTHER" id="PTHR39166">
    <property type="entry name" value="BLL1166 PROTEIN"/>
    <property type="match status" value="1"/>
</dbReference>
<dbReference type="OrthoDB" id="9805247at2"/>
<dbReference type="InterPro" id="IPR009267">
    <property type="entry name" value="NTP_transf_6"/>
</dbReference>
<proteinExistence type="predicted"/>
<accession>A0A128FK20</accession>
<organism evidence="1 2">
    <name type="scientific">Grimontia marina</name>
    <dbReference type="NCBI Taxonomy" id="646534"/>
    <lineage>
        <taxon>Bacteria</taxon>
        <taxon>Pseudomonadati</taxon>
        <taxon>Pseudomonadota</taxon>
        <taxon>Gammaproteobacteria</taxon>
        <taxon>Vibrionales</taxon>
        <taxon>Vibrionaceae</taxon>
        <taxon>Grimontia</taxon>
    </lineage>
</organism>
<protein>
    <recommendedName>
        <fullName evidence="3">Nitrate reductase</fullName>
    </recommendedName>
</protein>